<name>A0ABR3R8M7_9PLEO</name>
<keyword evidence="2" id="KW-0804">Transcription</keyword>
<dbReference type="InterPro" id="IPR007219">
    <property type="entry name" value="XnlR_reg_dom"/>
</dbReference>
<dbReference type="Proteomes" id="UP001521785">
    <property type="component" value="Unassembled WGS sequence"/>
</dbReference>
<keyword evidence="7" id="KW-1185">Reference proteome</keyword>
<evidence type="ECO:0000256" key="4">
    <source>
        <dbReference type="SAM" id="MobiDB-lite"/>
    </source>
</evidence>
<dbReference type="SMART" id="SM00906">
    <property type="entry name" value="Fungal_trans"/>
    <property type="match status" value="1"/>
</dbReference>
<evidence type="ECO:0000313" key="6">
    <source>
        <dbReference type="EMBL" id="KAL1600788.1"/>
    </source>
</evidence>
<organism evidence="6 7">
    <name type="scientific">Paraconiothyrium brasiliense</name>
    <dbReference type="NCBI Taxonomy" id="300254"/>
    <lineage>
        <taxon>Eukaryota</taxon>
        <taxon>Fungi</taxon>
        <taxon>Dikarya</taxon>
        <taxon>Ascomycota</taxon>
        <taxon>Pezizomycotina</taxon>
        <taxon>Dothideomycetes</taxon>
        <taxon>Pleosporomycetidae</taxon>
        <taxon>Pleosporales</taxon>
        <taxon>Massarineae</taxon>
        <taxon>Didymosphaeriaceae</taxon>
        <taxon>Paraconiothyrium</taxon>
    </lineage>
</organism>
<evidence type="ECO:0000313" key="7">
    <source>
        <dbReference type="Proteomes" id="UP001521785"/>
    </source>
</evidence>
<dbReference type="InterPro" id="IPR051127">
    <property type="entry name" value="Fungal_SecMet_Regulators"/>
</dbReference>
<proteinExistence type="predicted"/>
<reference evidence="6 7" key="1">
    <citation type="submission" date="2024-02" db="EMBL/GenBank/DDBJ databases">
        <title>De novo assembly and annotation of 12 fungi associated with fruit tree decline syndrome in Ontario, Canada.</title>
        <authorList>
            <person name="Sulman M."/>
            <person name="Ellouze W."/>
            <person name="Ilyukhin E."/>
        </authorList>
    </citation>
    <scope>NUCLEOTIDE SEQUENCE [LARGE SCALE GENOMIC DNA]</scope>
    <source>
        <strain evidence="6 7">M42-189</strain>
    </source>
</reference>
<dbReference type="PANTHER" id="PTHR47424:SF6">
    <property type="entry name" value="PROLINE UTILIZATION TRANS-ACTIVATOR"/>
    <property type="match status" value="1"/>
</dbReference>
<keyword evidence="1" id="KW-0805">Transcription regulation</keyword>
<dbReference type="CDD" id="cd12148">
    <property type="entry name" value="fungal_TF_MHR"/>
    <property type="match status" value="1"/>
</dbReference>
<feature type="region of interest" description="Disordered" evidence="4">
    <location>
        <begin position="1"/>
        <end position="29"/>
    </location>
</feature>
<evidence type="ECO:0000256" key="1">
    <source>
        <dbReference type="ARBA" id="ARBA00023015"/>
    </source>
</evidence>
<protein>
    <recommendedName>
        <fullName evidence="5">Xylanolytic transcriptional activator regulatory domain-containing protein</fullName>
    </recommendedName>
</protein>
<keyword evidence="3" id="KW-0539">Nucleus</keyword>
<accession>A0ABR3R8M7</accession>
<sequence length="555" mass="61983">MQESVDRQLTGRYAEAKGQQSGSSPTPNHLYSPSPQVFEAVTAIPPTQVAEFLFDVFFRYAHTNYVYADEQWLRIKLRDFYTTSSTVTVADSPWICTLLMVFAIGTQFAHLTSIPEVEGDMLLEHGEAASRDDKTALYFYHAACKLIPDVMATASIESVQAFLLLGVFTLPLDASGLSCTYLGIAISIATQNDLHRLCIRKPDTQKTLPMYWIWWTTCTLERRVCILHGRPVSISRDEANMELPQSLPEAQLTPGADTRPHTVAMIRFVDALEEARAMIVTFKTGPQSSKASAMRSLLNLKQNIQQYWHLHPHNNTRKPFEPSNPAFRSTHHLALTYHLVHIFIGRPFIFEAKESTNTMPLEQGPSASSEMRDTLVLECVRSSLAVINIVQTLCDRSGLARASYTESSTLCAALMVLLAKGMDEPNEEVEEAIAKGKSLLDKMLLGIYSGNQEKAAVEALDAAVSRLQRNAQKGQIDRSKTVNYAHFQNWIGNKDREVNRDAVALNGGSDVTSTANHDQSPALDVYVRPRFSQAEIDEMLVLPGLEDWFNFSYVD</sequence>
<dbReference type="EMBL" id="JAKJXO020000009">
    <property type="protein sequence ID" value="KAL1600788.1"/>
    <property type="molecule type" value="Genomic_DNA"/>
</dbReference>
<feature type="compositionally biased region" description="Polar residues" evidence="4">
    <location>
        <begin position="18"/>
        <end position="29"/>
    </location>
</feature>
<evidence type="ECO:0000256" key="3">
    <source>
        <dbReference type="ARBA" id="ARBA00023242"/>
    </source>
</evidence>
<dbReference type="PANTHER" id="PTHR47424">
    <property type="entry name" value="REGULATORY PROTEIN GAL4"/>
    <property type="match status" value="1"/>
</dbReference>
<gene>
    <name evidence="6" type="ORF">SLS60_007176</name>
</gene>
<feature type="domain" description="Xylanolytic transcriptional activator regulatory" evidence="5">
    <location>
        <begin position="178"/>
        <end position="250"/>
    </location>
</feature>
<evidence type="ECO:0000259" key="5">
    <source>
        <dbReference type="SMART" id="SM00906"/>
    </source>
</evidence>
<dbReference type="Pfam" id="PF04082">
    <property type="entry name" value="Fungal_trans"/>
    <property type="match status" value="1"/>
</dbReference>
<evidence type="ECO:0000256" key="2">
    <source>
        <dbReference type="ARBA" id="ARBA00023163"/>
    </source>
</evidence>
<comment type="caution">
    <text evidence="6">The sequence shown here is derived from an EMBL/GenBank/DDBJ whole genome shotgun (WGS) entry which is preliminary data.</text>
</comment>